<organism evidence="3 4">
    <name type="scientific">Vibrio mytili</name>
    <dbReference type="NCBI Taxonomy" id="50718"/>
    <lineage>
        <taxon>Bacteria</taxon>
        <taxon>Pseudomonadati</taxon>
        <taxon>Pseudomonadota</taxon>
        <taxon>Gammaproteobacteria</taxon>
        <taxon>Vibrionales</taxon>
        <taxon>Vibrionaceae</taxon>
        <taxon>Vibrio</taxon>
    </lineage>
</organism>
<dbReference type="CDD" id="cd20736">
    <property type="entry name" value="PoNe_Nuclease"/>
    <property type="match status" value="1"/>
</dbReference>
<comment type="caution">
    <text evidence="3">The sequence shown here is derived from an EMBL/GenBank/DDBJ whole genome shotgun (WGS) entry which is preliminary data.</text>
</comment>
<dbReference type="OrthoDB" id="9794876at2"/>
<dbReference type="STRING" id="50718.SU60_19140"/>
<gene>
    <name evidence="3" type="ORF">SU60_19140</name>
</gene>
<dbReference type="EMBL" id="JXOK01000081">
    <property type="protein sequence ID" value="KIN09422.1"/>
    <property type="molecule type" value="Genomic_DNA"/>
</dbReference>
<reference evidence="3 4" key="1">
    <citation type="submission" date="2015-01" db="EMBL/GenBank/DDBJ databases">
        <title>Draft genome of Vibrio mytili type strain CAIM 528.</title>
        <authorList>
            <person name="Gonzalez-Castillo A."/>
            <person name="Gomez-Gil B."/>
            <person name="Enciso-Ibarra J."/>
        </authorList>
    </citation>
    <scope>NUCLEOTIDE SEQUENCE [LARGE SCALE GENOMIC DNA]</scope>
    <source>
        <strain evidence="3 4">CAIM 528</strain>
    </source>
</reference>
<dbReference type="GO" id="GO:0003676">
    <property type="term" value="F:nucleic acid binding"/>
    <property type="evidence" value="ECO:0007669"/>
    <property type="project" value="InterPro"/>
</dbReference>
<dbReference type="NCBIfam" id="TIGR00252">
    <property type="entry name" value="YraN family protein"/>
    <property type="match status" value="1"/>
</dbReference>
<evidence type="ECO:0000256" key="1">
    <source>
        <dbReference type="ARBA" id="ARBA00006738"/>
    </source>
</evidence>
<dbReference type="RefSeq" id="WP_041156917.1">
    <property type="nucleotide sequence ID" value="NZ_CBCRVP010000013.1"/>
</dbReference>
<dbReference type="HAMAP" id="MF_00048">
    <property type="entry name" value="UPF0102"/>
    <property type="match status" value="1"/>
</dbReference>
<dbReference type="InterPro" id="IPR011335">
    <property type="entry name" value="Restrct_endonuc-II-like"/>
</dbReference>
<dbReference type="PANTHER" id="PTHR34039">
    <property type="entry name" value="UPF0102 PROTEIN YRAN"/>
    <property type="match status" value="1"/>
</dbReference>
<proteinExistence type="inferred from homology"/>
<evidence type="ECO:0000256" key="2">
    <source>
        <dbReference type="HAMAP-Rule" id="MF_00048"/>
    </source>
</evidence>
<keyword evidence="4" id="KW-1185">Reference proteome</keyword>
<dbReference type="SUPFAM" id="SSF52980">
    <property type="entry name" value="Restriction endonuclease-like"/>
    <property type="match status" value="1"/>
</dbReference>
<dbReference type="InterPro" id="IPR003509">
    <property type="entry name" value="UPF0102_YraN-like"/>
</dbReference>
<dbReference type="NCBIfam" id="NF009150">
    <property type="entry name" value="PRK12497.1-3"/>
    <property type="match status" value="1"/>
</dbReference>
<accession>A0A0C3I4Z1</accession>
<dbReference type="Pfam" id="PF02021">
    <property type="entry name" value="UPF0102"/>
    <property type="match status" value="1"/>
</dbReference>
<dbReference type="PANTHER" id="PTHR34039:SF1">
    <property type="entry name" value="UPF0102 PROTEIN YRAN"/>
    <property type="match status" value="1"/>
</dbReference>
<dbReference type="AlphaFoldDB" id="A0A0C3I4Z1"/>
<dbReference type="InterPro" id="IPR011856">
    <property type="entry name" value="tRNA_endonuc-like_dom_sf"/>
</dbReference>
<name>A0A0C3I4Z1_9VIBR</name>
<protein>
    <recommendedName>
        <fullName evidence="2">UPF0102 protein SU60_19140</fullName>
    </recommendedName>
</protein>
<dbReference type="Gene3D" id="3.40.1350.10">
    <property type="match status" value="1"/>
</dbReference>
<sequence>MGLFSKRQIGNQYESLAKQFLQRQGLRFLEQNFLTKVGEIDLIFQQDETIVFVEVKYRNNDRYGSAAEMVTYSKMRKLVKTAQIWLSRQKQSIHTIDYRFDVIAIHNNGRDINWIQNAISEG</sequence>
<evidence type="ECO:0000313" key="3">
    <source>
        <dbReference type="EMBL" id="KIN09422.1"/>
    </source>
</evidence>
<dbReference type="Proteomes" id="UP000031977">
    <property type="component" value="Unassembled WGS sequence"/>
</dbReference>
<comment type="similarity">
    <text evidence="1 2">Belongs to the UPF0102 family.</text>
</comment>
<evidence type="ECO:0000313" key="4">
    <source>
        <dbReference type="Proteomes" id="UP000031977"/>
    </source>
</evidence>